<accession>A0AAV7IHH2</accession>
<dbReference type="EMBL" id="JAHXZJ010001492">
    <property type="protein sequence ID" value="KAH0552453.1"/>
    <property type="molecule type" value="Genomic_DNA"/>
</dbReference>
<keyword evidence="2" id="KW-1185">Reference proteome</keyword>
<dbReference type="Proteomes" id="UP000826195">
    <property type="component" value="Unassembled WGS sequence"/>
</dbReference>
<evidence type="ECO:0000313" key="1">
    <source>
        <dbReference type="EMBL" id="KAH0552453.1"/>
    </source>
</evidence>
<name>A0AAV7IHH2_COTGL</name>
<reference evidence="1 2" key="1">
    <citation type="journal article" date="2021" name="J. Hered.">
        <title>A chromosome-level genome assembly of the parasitoid wasp, Cotesia glomerata (Hymenoptera: Braconidae).</title>
        <authorList>
            <person name="Pinto B.J."/>
            <person name="Weis J.J."/>
            <person name="Gamble T."/>
            <person name="Ode P.J."/>
            <person name="Paul R."/>
            <person name="Zaspel J.M."/>
        </authorList>
    </citation>
    <scope>NUCLEOTIDE SEQUENCE [LARGE SCALE GENOMIC DNA]</scope>
    <source>
        <strain evidence="1">CgM1</strain>
    </source>
</reference>
<organism evidence="1 2">
    <name type="scientific">Cotesia glomerata</name>
    <name type="common">Lepidopteran parasitic wasp</name>
    <name type="synonym">Apanteles glomeratus</name>
    <dbReference type="NCBI Taxonomy" id="32391"/>
    <lineage>
        <taxon>Eukaryota</taxon>
        <taxon>Metazoa</taxon>
        <taxon>Ecdysozoa</taxon>
        <taxon>Arthropoda</taxon>
        <taxon>Hexapoda</taxon>
        <taxon>Insecta</taxon>
        <taxon>Pterygota</taxon>
        <taxon>Neoptera</taxon>
        <taxon>Endopterygota</taxon>
        <taxon>Hymenoptera</taxon>
        <taxon>Apocrita</taxon>
        <taxon>Ichneumonoidea</taxon>
        <taxon>Braconidae</taxon>
        <taxon>Microgastrinae</taxon>
        <taxon>Cotesia</taxon>
    </lineage>
</organism>
<proteinExistence type="predicted"/>
<sequence>MSCDKNTEATPVCSKDNCQCQGALVGANLCHGALHAYSELQTLGTLRAHSTLMSLKDFSGSVPCESNVKNNVSENVKENVSENVSNKVLHVQPEFKSLRDRVSGVRCELVLENTLEDCQAISEKRNSDSSNDNDSTRKRTKSNYYEIRKILLILISADCTFIPKSSRELLNQGKFSIENLLENPGNLGEVIATRWNQNYILHLIVQNTKNERPKIDTVENCISALKIVMEQLGIKTASLSKGILIDFRVRGGRSKDGCLQKGISSFPNMRELGNFSLKDNRACCLVRKDMPMIPFCSIGKLLSTIWKLISIFRIFKVISP</sequence>
<dbReference type="AlphaFoldDB" id="A0AAV7IHH2"/>
<protein>
    <submittedName>
        <fullName evidence="1">Uncharacterized protein</fullName>
    </submittedName>
</protein>
<gene>
    <name evidence="1" type="ORF">KQX54_010268</name>
</gene>
<comment type="caution">
    <text evidence="1">The sequence shown here is derived from an EMBL/GenBank/DDBJ whole genome shotgun (WGS) entry which is preliminary data.</text>
</comment>
<evidence type="ECO:0000313" key="2">
    <source>
        <dbReference type="Proteomes" id="UP000826195"/>
    </source>
</evidence>